<dbReference type="AlphaFoldDB" id="A0A9Y2NIY5"/>
<name>A0A9Y2NIY5_9PSEU</name>
<protein>
    <submittedName>
        <fullName evidence="1">Uncharacterized protein</fullName>
    </submittedName>
</protein>
<dbReference type="RefSeq" id="WP_285997701.1">
    <property type="nucleotide sequence ID" value="NZ_CP127295.1"/>
</dbReference>
<keyword evidence="2" id="KW-1185">Reference proteome</keyword>
<evidence type="ECO:0000313" key="2">
    <source>
        <dbReference type="Proteomes" id="UP001239397"/>
    </source>
</evidence>
<proteinExistence type="predicted"/>
<dbReference type="KEGG" id="amog:QRX60_45690"/>
<reference evidence="1 2" key="1">
    <citation type="submission" date="2023-06" db="EMBL/GenBank/DDBJ databases">
        <authorList>
            <person name="Oyuntsetseg B."/>
            <person name="Kim S.B."/>
        </authorList>
    </citation>
    <scope>NUCLEOTIDE SEQUENCE [LARGE SCALE GENOMIC DNA]</scope>
    <source>
        <strain evidence="1 2">4-36</strain>
    </source>
</reference>
<dbReference type="EMBL" id="CP127295">
    <property type="protein sequence ID" value="WIY01248.1"/>
    <property type="molecule type" value="Genomic_DNA"/>
</dbReference>
<dbReference type="Proteomes" id="UP001239397">
    <property type="component" value="Chromosome"/>
</dbReference>
<accession>A0A9Y2NIY5</accession>
<gene>
    <name evidence="1" type="ORF">QRX60_45690</name>
</gene>
<evidence type="ECO:0000313" key="1">
    <source>
        <dbReference type="EMBL" id="WIY01248.1"/>
    </source>
</evidence>
<organism evidence="1 2">
    <name type="scientific">Amycolatopsis mongoliensis</name>
    <dbReference type="NCBI Taxonomy" id="715475"/>
    <lineage>
        <taxon>Bacteria</taxon>
        <taxon>Bacillati</taxon>
        <taxon>Actinomycetota</taxon>
        <taxon>Actinomycetes</taxon>
        <taxon>Pseudonocardiales</taxon>
        <taxon>Pseudonocardiaceae</taxon>
        <taxon>Amycolatopsis</taxon>
    </lineage>
</organism>
<sequence>MVYDDDTYEPPHLFIPGSDHLADYDLAHITVDALYRVVELKNANPDWGSEDVFDQMLDEGHRIEHDDVAALFDAIGWDNGLGGDGIPVM</sequence>